<dbReference type="AlphaFoldDB" id="A0A9P9IN37"/>
<keyword evidence="5" id="KW-1133">Transmembrane helix</keyword>
<evidence type="ECO:0000256" key="5">
    <source>
        <dbReference type="SAM" id="Phobius"/>
    </source>
</evidence>
<name>A0A9P9IN37_9PLEO</name>
<comment type="pathway">
    <text evidence="1">Mycotoxin biosynthesis.</text>
</comment>
<evidence type="ECO:0000256" key="3">
    <source>
        <dbReference type="ARBA" id="ARBA00035112"/>
    </source>
</evidence>
<feature type="compositionally biased region" description="Basic and acidic residues" evidence="4">
    <location>
        <begin position="18"/>
        <end position="28"/>
    </location>
</feature>
<keyword evidence="5" id="KW-0812">Transmembrane</keyword>
<gene>
    <name evidence="6" type="ORF">B0J11DRAFT_604388</name>
</gene>
<dbReference type="InterPro" id="IPR021765">
    <property type="entry name" value="UstYa-like"/>
</dbReference>
<keyword evidence="2" id="KW-0560">Oxidoreductase</keyword>
<feature type="compositionally biased region" description="Polar residues" evidence="4">
    <location>
        <begin position="65"/>
        <end position="79"/>
    </location>
</feature>
<feature type="compositionally biased region" description="Acidic residues" evidence="4">
    <location>
        <begin position="1"/>
        <end position="11"/>
    </location>
</feature>
<dbReference type="EMBL" id="JAGMWT010000006">
    <property type="protein sequence ID" value="KAH7126647.1"/>
    <property type="molecule type" value="Genomic_DNA"/>
</dbReference>
<dbReference type="Pfam" id="PF11807">
    <property type="entry name" value="UstYa"/>
    <property type="match status" value="1"/>
</dbReference>
<dbReference type="PANTHER" id="PTHR33365:SF11">
    <property type="entry name" value="TAT PATHWAY SIGNAL SEQUENCE"/>
    <property type="match status" value="1"/>
</dbReference>
<evidence type="ECO:0000256" key="2">
    <source>
        <dbReference type="ARBA" id="ARBA00023002"/>
    </source>
</evidence>
<organism evidence="6 7">
    <name type="scientific">Dendryphion nanum</name>
    <dbReference type="NCBI Taxonomy" id="256645"/>
    <lineage>
        <taxon>Eukaryota</taxon>
        <taxon>Fungi</taxon>
        <taxon>Dikarya</taxon>
        <taxon>Ascomycota</taxon>
        <taxon>Pezizomycotina</taxon>
        <taxon>Dothideomycetes</taxon>
        <taxon>Pleosporomycetidae</taxon>
        <taxon>Pleosporales</taxon>
        <taxon>Torulaceae</taxon>
        <taxon>Dendryphion</taxon>
    </lineage>
</organism>
<protein>
    <submittedName>
        <fullName evidence="6">Uncharacterized protein</fullName>
    </submittedName>
</protein>
<comment type="caution">
    <text evidence="6">The sequence shown here is derived from an EMBL/GenBank/DDBJ whole genome shotgun (WGS) entry which is preliminary data.</text>
</comment>
<dbReference type="OrthoDB" id="3687641at2759"/>
<feature type="region of interest" description="Disordered" evidence="4">
    <location>
        <begin position="1"/>
        <end position="28"/>
    </location>
</feature>
<feature type="transmembrane region" description="Helical" evidence="5">
    <location>
        <begin position="36"/>
        <end position="54"/>
    </location>
</feature>
<sequence>MHSNSDIDEDERGLLSNRRKEDVDPETTIRRDNSKVWLACAVCLLIGIALGTYFNNVTASRASSCKAQESSSENGNIKVNDTKLGKGSPKNDMHSMSFPIDIPIIFQPNTYFTNSSDPELESTWEQLLPVGRGFIQLDSQGKPVHNNGEPSDKSQTKIVSVFHQLHCLNTLRKSIDTAMTNPDAFYYVTPKLSPHWANCIEYLRQVLMCNSEMTFESLRSEESRNGDVDRSLLAEVDGWGTEHQCRNFGKIHKWAEMHRVTEDEFANS</sequence>
<proteinExistence type="inferred from homology"/>
<dbReference type="Proteomes" id="UP000700596">
    <property type="component" value="Unassembled WGS sequence"/>
</dbReference>
<dbReference type="PANTHER" id="PTHR33365">
    <property type="entry name" value="YALI0B05434P"/>
    <property type="match status" value="1"/>
</dbReference>
<dbReference type="GO" id="GO:0016491">
    <property type="term" value="F:oxidoreductase activity"/>
    <property type="evidence" value="ECO:0007669"/>
    <property type="project" value="UniProtKB-KW"/>
</dbReference>
<reference evidence="6" key="1">
    <citation type="journal article" date="2021" name="Nat. Commun.">
        <title>Genetic determinants of endophytism in the Arabidopsis root mycobiome.</title>
        <authorList>
            <person name="Mesny F."/>
            <person name="Miyauchi S."/>
            <person name="Thiergart T."/>
            <person name="Pickel B."/>
            <person name="Atanasova L."/>
            <person name="Karlsson M."/>
            <person name="Huettel B."/>
            <person name="Barry K.W."/>
            <person name="Haridas S."/>
            <person name="Chen C."/>
            <person name="Bauer D."/>
            <person name="Andreopoulos W."/>
            <person name="Pangilinan J."/>
            <person name="LaButti K."/>
            <person name="Riley R."/>
            <person name="Lipzen A."/>
            <person name="Clum A."/>
            <person name="Drula E."/>
            <person name="Henrissat B."/>
            <person name="Kohler A."/>
            <person name="Grigoriev I.V."/>
            <person name="Martin F.M."/>
            <person name="Hacquard S."/>
        </authorList>
    </citation>
    <scope>NUCLEOTIDE SEQUENCE</scope>
    <source>
        <strain evidence="6">MPI-CAGE-CH-0243</strain>
    </source>
</reference>
<evidence type="ECO:0000256" key="1">
    <source>
        <dbReference type="ARBA" id="ARBA00004685"/>
    </source>
</evidence>
<keyword evidence="5" id="KW-0472">Membrane</keyword>
<accession>A0A9P9IN37</accession>
<evidence type="ECO:0000313" key="6">
    <source>
        <dbReference type="EMBL" id="KAH7126647.1"/>
    </source>
</evidence>
<evidence type="ECO:0000313" key="7">
    <source>
        <dbReference type="Proteomes" id="UP000700596"/>
    </source>
</evidence>
<comment type="similarity">
    <text evidence="3">Belongs to the ustYa family.</text>
</comment>
<dbReference type="GO" id="GO:0043386">
    <property type="term" value="P:mycotoxin biosynthetic process"/>
    <property type="evidence" value="ECO:0007669"/>
    <property type="project" value="InterPro"/>
</dbReference>
<evidence type="ECO:0000256" key="4">
    <source>
        <dbReference type="SAM" id="MobiDB-lite"/>
    </source>
</evidence>
<feature type="region of interest" description="Disordered" evidence="4">
    <location>
        <begin position="65"/>
        <end position="91"/>
    </location>
</feature>
<feature type="compositionally biased region" description="Basic and acidic residues" evidence="4">
    <location>
        <begin position="80"/>
        <end position="91"/>
    </location>
</feature>
<keyword evidence="7" id="KW-1185">Reference proteome</keyword>